<sequence>MARTRKKSTAATATQYFAHLLRMLRTQEGLSQEQLGKRMGYTGALVSAVETCARFPTEEFIARADDALKVGGLLLAATEYLADDRYPQFFQEFALLEAQALSVSSYSTLVLNGLVQTEAYARTLIEAHFPPLDEEEVDRLVTARMERKALLTRKPTAVVNFVIEESVLRWPVGGKEVMREQLAHLASCAELRNVNVHVMPQSRGAHAGVDGPMTLLETPEHTHLAYLESQGNSLLLNDADEVGRMMQRYAMIRSQALRLDESAALIKQLAGEL</sequence>
<dbReference type="InterPro" id="IPR043917">
    <property type="entry name" value="DUF5753"/>
</dbReference>
<evidence type="ECO:0000259" key="1">
    <source>
        <dbReference type="PROSITE" id="PS50943"/>
    </source>
</evidence>
<dbReference type="Gene3D" id="1.10.260.40">
    <property type="entry name" value="lambda repressor-like DNA-binding domains"/>
    <property type="match status" value="1"/>
</dbReference>
<dbReference type="AlphaFoldDB" id="A0A917ZTE3"/>
<dbReference type="Proteomes" id="UP000641932">
    <property type="component" value="Unassembled WGS sequence"/>
</dbReference>
<dbReference type="InterPro" id="IPR010982">
    <property type="entry name" value="Lambda_DNA-bd_dom_sf"/>
</dbReference>
<dbReference type="EMBL" id="BMMS01000019">
    <property type="protein sequence ID" value="GGO93002.1"/>
    <property type="molecule type" value="Genomic_DNA"/>
</dbReference>
<dbReference type="CDD" id="cd00093">
    <property type="entry name" value="HTH_XRE"/>
    <property type="match status" value="1"/>
</dbReference>
<protein>
    <submittedName>
        <fullName evidence="2">Transcriptional regulator</fullName>
    </submittedName>
</protein>
<reference evidence="2" key="2">
    <citation type="submission" date="2020-09" db="EMBL/GenBank/DDBJ databases">
        <authorList>
            <person name="Sun Q."/>
            <person name="Zhou Y."/>
        </authorList>
    </citation>
    <scope>NUCLEOTIDE SEQUENCE</scope>
    <source>
        <strain evidence="2">CGMCC 4.7201</strain>
    </source>
</reference>
<accession>A0A917ZTE3</accession>
<name>A0A917ZTE3_9ACTN</name>
<dbReference type="SMART" id="SM00530">
    <property type="entry name" value="HTH_XRE"/>
    <property type="match status" value="1"/>
</dbReference>
<dbReference type="InterPro" id="IPR001387">
    <property type="entry name" value="Cro/C1-type_HTH"/>
</dbReference>
<dbReference type="Pfam" id="PF19054">
    <property type="entry name" value="DUF5753"/>
    <property type="match status" value="1"/>
</dbReference>
<gene>
    <name evidence="2" type="ORF">GCM10012280_44490</name>
</gene>
<comment type="caution">
    <text evidence="2">The sequence shown here is derived from an EMBL/GenBank/DDBJ whole genome shotgun (WGS) entry which is preliminary data.</text>
</comment>
<evidence type="ECO:0000313" key="2">
    <source>
        <dbReference type="EMBL" id="GGO93002.1"/>
    </source>
</evidence>
<dbReference type="RefSeq" id="WP_189133526.1">
    <property type="nucleotide sequence ID" value="NZ_BMMS01000019.1"/>
</dbReference>
<dbReference type="GO" id="GO:0003677">
    <property type="term" value="F:DNA binding"/>
    <property type="evidence" value="ECO:0007669"/>
    <property type="project" value="InterPro"/>
</dbReference>
<organism evidence="2 3">
    <name type="scientific">Wenjunlia tyrosinilytica</name>
    <dbReference type="NCBI Taxonomy" id="1544741"/>
    <lineage>
        <taxon>Bacteria</taxon>
        <taxon>Bacillati</taxon>
        <taxon>Actinomycetota</taxon>
        <taxon>Actinomycetes</taxon>
        <taxon>Kitasatosporales</taxon>
        <taxon>Streptomycetaceae</taxon>
        <taxon>Wenjunlia</taxon>
    </lineage>
</organism>
<keyword evidence="3" id="KW-1185">Reference proteome</keyword>
<dbReference type="SUPFAM" id="SSF47413">
    <property type="entry name" value="lambda repressor-like DNA-binding domains"/>
    <property type="match status" value="1"/>
</dbReference>
<evidence type="ECO:0000313" key="3">
    <source>
        <dbReference type="Proteomes" id="UP000641932"/>
    </source>
</evidence>
<reference evidence="2" key="1">
    <citation type="journal article" date="2014" name="Int. J. Syst. Evol. Microbiol.">
        <title>Complete genome sequence of Corynebacterium casei LMG S-19264T (=DSM 44701T), isolated from a smear-ripened cheese.</title>
        <authorList>
            <consortium name="US DOE Joint Genome Institute (JGI-PGF)"/>
            <person name="Walter F."/>
            <person name="Albersmeier A."/>
            <person name="Kalinowski J."/>
            <person name="Ruckert C."/>
        </authorList>
    </citation>
    <scope>NUCLEOTIDE SEQUENCE</scope>
    <source>
        <strain evidence="2">CGMCC 4.7201</strain>
    </source>
</reference>
<dbReference type="Pfam" id="PF13560">
    <property type="entry name" value="HTH_31"/>
    <property type="match status" value="1"/>
</dbReference>
<proteinExistence type="predicted"/>
<dbReference type="PROSITE" id="PS50943">
    <property type="entry name" value="HTH_CROC1"/>
    <property type="match status" value="1"/>
</dbReference>
<feature type="domain" description="HTH cro/C1-type" evidence="1">
    <location>
        <begin position="21"/>
        <end position="74"/>
    </location>
</feature>